<gene>
    <name evidence="2" type="ORF">PHPALM_30854</name>
</gene>
<proteinExistence type="predicted"/>
<dbReference type="Proteomes" id="UP000237271">
    <property type="component" value="Unassembled WGS sequence"/>
</dbReference>
<name>A0A2P4X430_9STRA</name>
<dbReference type="EMBL" id="NCKW01016897">
    <property type="protein sequence ID" value="POM60307.1"/>
    <property type="molecule type" value="Genomic_DNA"/>
</dbReference>
<dbReference type="OrthoDB" id="92451at2759"/>
<evidence type="ECO:0000313" key="3">
    <source>
        <dbReference type="Proteomes" id="UP000237271"/>
    </source>
</evidence>
<feature type="compositionally biased region" description="Polar residues" evidence="1">
    <location>
        <begin position="40"/>
        <end position="52"/>
    </location>
</feature>
<keyword evidence="3" id="KW-1185">Reference proteome</keyword>
<dbReference type="AlphaFoldDB" id="A0A2P4X430"/>
<reference evidence="2 3" key="1">
    <citation type="journal article" date="2017" name="Genome Biol. Evol.">
        <title>Phytophthora megakarya and P. palmivora, closely related causal agents of cacao black pod rot, underwent increases in genome sizes and gene numbers by different mechanisms.</title>
        <authorList>
            <person name="Ali S.S."/>
            <person name="Shao J."/>
            <person name="Lary D.J."/>
            <person name="Kronmiller B."/>
            <person name="Shen D."/>
            <person name="Strem M.D."/>
            <person name="Amoako-Attah I."/>
            <person name="Akrofi A.Y."/>
            <person name="Begoude B.A."/>
            <person name="Ten Hoopen G.M."/>
            <person name="Coulibaly K."/>
            <person name="Kebe B.I."/>
            <person name="Melnick R.L."/>
            <person name="Guiltinan M.J."/>
            <person name="Tyler B.M."/>
            <person name="Meinhardt L.W."/>
            <person name="Bailey B.A."/>
        </authorList>
    </citation>
    <scope>NUCLEOTIDE SEQUENCE [LARGE SCALE GENOMIC DNA]</scope>
    <source>
        <strain evidence="3">sbr112.9</strain>
    </source>
</reference>
<accession>A0A2P4X430</accession>
<protein>
    <recommendedName>
        <fullName evidence="4">M96 mating-specific protein family</fullName>
    </recommendedName>
</protein>
<evidence type="ECO:0000256" key="1">
    <source>
        <dbReference type="SAM" id="MobiDB-lite"/>
    </source>
</evidence>
<evidence type="ECO:0000313" key="2">
    <source>
        <dbReference type="EMBL" id="POM60307.1"/>
    </source>
</evidence>
<organism evidence="2 3">
    <name type="scientific">Phytophthora palmivora</name>
    <dbReference type="NCBI Taxonomy" id="4796"/>
    <lineage>
        <taxon>Eukaryota</taxon>
        <taxon>Sar</taxon>
        <taxon>Stramenopiles</taxon>
        <taxon>Oomycota</taxon>
        <taxon>Peronosporomycetes</taxon>
        <taxon>Peronosporales</taxon>
        <taxon>Peronosporaceae</taxon>
        <taxon>Phytophthora</taxon>
    </lineage>
</organism>
<evidence type="ECO:0008006" key="4">
    <source>
        <dbReference type="Google" id="ProtNLM"/>
    </source>
</evidence>
<feature type="region of interest" description="Disordered" evidence="1">
    <location>
        <begin position="29"/>
        <end position="52"/>
    </location>
</feature>
<sequence length="421" mass="48933">MVMGGEQAPEVAAVAAFLSDISTFLSEERGHSSAFESPHELSNSETLDNHVTSRTVQEAKIEAKCPLDAEAERKRALRNLKAGKRRDAYRQRLKEEWQTLRGEEVELIARLEELLQRQRTFNEGLTRSVWRAMAIRQLEGRCMAEAHQERLKAAVKRRREMIHDVENMLQKRLREMTDTDKEERSRYKNGMDERLFDSYLDELDVIYAKTDNAFHSCETEPIVGLFMNTKPLKKKDGETEYFENVGELHIPFNFERVCLVLWETTNQSYRQLDREEYHEVENVENTIAVRFRVECKLHSGNTASLLTHFVARRYFEEGRAVIIWRELWEGEGEFHGMHSDETGWCIIQPHKGTALTVVSPTDGTDNFSTMVKTCVRLVPIHITTNVSLQPDFDDFTEILVTSGKEDNLQVEQMMEQLKLRD</sequence>
<comment type="caution">
    <text evidence="2">The sequence shown here is derived from an EMBL/GenBank/DDBJ whole genome shotgun (WGS) entry which is preliminary data.</text>
</comment>